<keyword evidence="8" id="KW-1185">Reference proteome</keyword>
<accession>A0ABX0GR87</accession>
<keyword evidence="5 6" id="KW-0472">Membrane</keyword>
<feature type="transmembrane region" description="Helical" evidence="6">
    <location>
        <begin position="90"/>
        <end position="108"/>
    </location>
</feature>
<dbReference type="PANTHER" id="PTHR33545:SF5">
    <property type="entry name" value="UPF0750 MEMBRANE PROTEIN YITT"/>
    <property type="match status" value="1"/>
</dbReference>
<evidence type="ECO:0000256" key="6">
    <source>
        <dbReference type="SAM" id="Phobius"/>
    </source>
</evidence>
<evidence type="ECO:0000256" key="1">
    <source>
        <dbReference type="ARBA" id="ARBA00004651"/>
    </source>
</evidence>
<feature type="transmembrane region" description="Helical" evidence="6">
    <location>
        <begin position="120"/>
        <end position="138"/>
    </location>
</feature>
<keyword evidence="4 6" id="KW-1133">Transmembrane helix</keyword>
<evidence type="ECO:0000256" key="4">
    <source>
        <dbReference type="ARBA" id="ARBA00022989"/>
    </source>
</evidence>
<organism evidence="7 8">
    <name type="scientific">Motilibacter deserti</name>
    <dbReference type="NCBI Taxonomy" id="2714956"/>
    <lineage>
        <taxon>Bacteria</taxon>
        <taxon>Bacillati</taxon>
        <taxon>Actinomycetota</taxon>
        <taxon>Actinomycetes</taxon>
        <taxon>Motilibacterales</taxon>
        <taxon>Motilibacteraceae</taxon>
        <taxon>Motilibacter</taxon>
    </lineage>
</organism>
<keyword evidence="2" id="KW-1003">Cell membrane</keyword>
<name>A0ABX0GR87_9ACTN</name>
<sequence>MIVDSVARPAPEAAPPPRHSAVEDLVSLVTGAFLASLGLFLIDTAGAVTGGTAGVGLLLGHALPVPFAAVYVAVNSPFLLLAGLRKGWGFAVRSVVATVLVTAFLLLHPHAMSVSALEPVYGALVGNLSAGVGMLILFRHRASLGGFNVVALLAQERLGWRAGYVQLALDACVLALSALVLPAGTVLVSVAGALVVNLVLAMNHRPGRYLGA</sequence>
<evidence type="ECO:0000256" key="3">
    <source>
        <dbReference type="ARBA" id="ARBA00022692"/>
    </source>
</evidence>
<dbReference type="RefSeq" id="WP_166279676.1">
    <property type="nucleotide sequence ID" value="NZ_JAANNP010000002.1"/>
</dbReference>
<evidence type="ECO:0000313" key="8">
    <source>
        <dbReference type="Proteomes" id="UP000800981"/>
    </source>
</evidence>
<gene>
    <name evidence="7" type="ORF">G9H71_06190</name>
</gene>
<evidence type="ECO:0000256" key="5">
    <source>
        <dbReference type="ARBA" id="ARBA00023136"/>
    </source>
</evidence>
<feature type="transmembrane region" description="Helical" evidence="6">
    <location>
        <begin position="25"/>
        <end position="42"/>
    </location>
</feature>
<feature type="transmembrane region" description="Helical" evidence="6">
    <location>
        <begin position="62"/>
        <end position="83"/>
    </location>
</feature>
<dbReference type="Proteomes" id="UP000800981">
    <property type="component" value="Unassembled WGS sequence"/>
</dbReference>
<dbReference type="PANTHER" id="PTHR33545">
    <property type="entry name" value="UPF0750 MEMBRANE PROTEIN YITT-RELATED"/>
    <property type="match status" value="1"/>
</dbReference>
<protein>
    <submittedName>
        <fullName evidence="7">YitT family protein</fullName>
    </submittedName>
</protein>
<dbReference type="InterPro" id="IPR051461">
    <property type="entry name" value="UPF0750_membrane"/>
</dbReference>
<comment type="subcellular location">
    <subcellularLocation>
        <location evidence="1">Cell membrane</location>
        <topology evidence="1">Multi-pass membrane protein</topology>
    </subcellularLocation>
</comment>
<reference evidence="7 8" key="1">
    <citation type="submission" date="2020-03" db="EMBL/GenBank/DDBJ databases">
        <title>Two novel Motilibacter sp.</title>
        <authorList>
            <person name="Liu S."/>
        </authorList>
    </citation>
    <scope>NUCLEOTIDE SEQUENCE [LARGE SCALE GENOMIC DNA]</scope>
    <source>
        <strain evidence="7 8">E257</strain>
    </source>
</reference>
<dbReference type="EMBL" id="JAANNP010000002">
    <property type="protein sequence ID" value="NHC13369.1"/>
    <property type="molecule type" value="Genomic_DNA"/>
</dbReference>
<dbReference type="Pfam" id="PF02588">
    <property type="entry name" value="YitT_membrane"/>
    <property type="match status" value="1"/>
</dbReference>
<dbReference type="InterPro" id="IPR003740">
    <property type="entry name" value="YitT"/>
</dbReference>
<evidence type="ECO:0000256" key="2">
    <source>
        <dbReference type="ARBA" id="ARBA00022475"/>
    </source>
</evidence>
<evidence type="ECO:0000313" key="7">
    <source>
        <dbReference type="EMBL" id="NHC13369.1"/>
    </source>
</evidence>
<keyword evidence="3 6" id="KW-0812">Transmembrane</keyword>
<comment type="caution">
    <text evidence="7">The sequence shown here is derived from an EMBL/GenBank/DDBJ whole genome shotgun (WGS) entry which is preliminary data.</text>
</comment>
<proteinExistence type="predicted"/>